<organism evidence="1">
    <name type="scientific">Arundo donax</name>
    <name type="common">Giant reed</name>
    <name type="synonym">Donax arundinaceus</name>
    <dbReference type="NCBI Taxonomy" id="35708"/>
    <lineage>
        <taxon>Eukaryota</taxon>
        <taxon>Viridiplantae</taxon>
        <taxon>Streptophyta</taxon>
        <taxon>Embryophyta</taxon>
        <taxon>Tracheophyta</taxon>
        <taxon>Spermatophyta</taxon>
        <taxon>Magnoliopsida</taxon>
        <taxon>Liliopsida</taxon>
        <taxon>Poales</taxon>
        <taxon>Poaceae</taxon>
        <taxon>PACMAD clade</taxon>
        <taxon>Arundinoideae</taxon>
        <taxon>Arundineae</taxon>
        <taxon>Arundo</taxon>
    </lineage>
</organism>
<reference evidence="1" key="1">
    <citation type="submission" date="2014-09" db="EMBL/GenBank/DDBJ databases">
        <authorList>
            <person name="Magalhaes I.L.F."/>
            <person name="Oliveira U."/>
            <person name="Santos F.R."/>
            <person name="Vidigal T.H.D.A."/>
            <person name="Brescovit A.D."/>
            <person name="Santos A.J."/>
        </authorList>
    </citation>
    <scope>NUCLEOTIDE SEQUENCE</scope>
    <source>
        <tissue evidence="1">Shoot tissue taken approximately 20 cm above the soil surface</tissue>
    </source>
</reference>
<proteinExistence type="predicted"/>
<sequence length="31" mass="3475">MVKIPILTCNPSLYKRITIQLVTVCSIKSVI</sequence>
<protein>
    <submittedName>
        <fullName evidence="1">Uncharacterized protein</fullName>
    </submittedName>
</protein>
<dbReference type="EMBL" id="GBRH01237559">
    <property type="protein sequence ID" value="JAD60336.1"/>
    <property type="molecule type" value="Transcribed_RNA"/>
</dbReference>
<evidence type="ECO:0000313" key="1">
    <source>
        <dbReference type="EMBL" id="JAD60336.1"/>
    </source>
</evidence>
<reference evidence="1" key="2">
    <citation type="journal article" date="2015" name="Data Brief">
        <title>Shoot transcriptome of the giant reed, Arundo donax.</title>
        <authorList>
            <person name="Barrero R.A."/>
            <person name="Guerrero F.D."/>
            <person name="Moolhuijzen P."/>
            <person name="Goolsby J.A."/>
            <person name="Tidwell J."/>
            <person name="Bellgard S.E."/>
            <person name="Bellgard M.I."/>
        </authorList>
    </citation>
    <scope>NUCLEOTIDE SEQUENCE</scope>
    <source>
        <tissue evidence="1">Shoot tissue taken approximately 20 cm above the soil surface</tissue>
    </source>
</reference>
<dbReference type="AlphaFoldDB" id="A0A0A9BAG6"/>
<accession>A0A0A9BAG6</accession>
<name>A0A0A9BAG6_ARUDO</name>